<evidence type="ECO:0000313" key="1">
    <source>
        <dbReference type="EMBL" id="OHA12981.1"/>
    </source>
</evidence>
<protein>
    <submittedName>
        <fullName evidence="1">Uncharacterized protein</fullName>
    </submittedName>
</protein>
<gene>
    <name evidence="1" type="ORF">A3G49_00600</name>
</gene>
<accession>A0A1G2LQA0</accession>
<name>A0A1G2LQA0_9BACT</name>
<comment type="caution">
    <text evidence="1">The sequence shown here is derived from an EMBL/GenBank/DDBJ whole genome shotgun (WGS) entry which is preliminary data.</text>
</comment>
<proteinExistence type="predicted"/>
<evidence type="ECO:0000313" key="2">
    <source>
        <dbReference type="Proteomes" id="UP000177171"/>
    </source>
</evidence>
<reference evidence="1 2" key="1">
    <citation type="journal article" date="2016" name="Nat. Commun.">
        <title>Thousands of microbial genomes shed light on interconnected biogeochemical processes in an aquifer system.</title>
        <authorList>
            <person name="Anantharaman K."/>
            <person name="Brown C.T."/>
            <person name="Hug L.A."/>
            <person name="Sharon I."/>
            <person name="Castelle C.J."/>
            <person name="Probst A.J."/>
            <person name="Thomas B.C."/>
            <person name="Singh A."/>
            <person name="Wilkins M.J."/>
            <person name="Karaoz U."/>
            <person name="Brodie E.L."/>
            <person name="Williams K.H."/>
            <person name="Hubbard S.S."/>
            <person name="Banfield J.F."/>
        </authorList>
    </citation>
    <scope>NUCLEOTIDE SEQUENCE [LARGE SCALE GENOMIC DNA]</scope>
</reference>
<dbReference type="EMBL" id="MHQY01000036">
    <property type="protein sequence ID" value="OHA12981.1"/>
    <property type="molecule type" value="Genomic_DNA"/>
</dbReference>
<organism evidence="1 2">
    <name type="scientific">Candidatus Sungbacteria bacterium RIFCSPLOWO2_12_FULL_41_11</name>
    <dbReference type="NCBI Taxonomy" id="1802286"/>
    <lineage>
        <taxon>Bacteria</taxon>
        <taxon>Candidatus Sungiibacteriota</taxon>
    </lineage>
</organism>
<sequence length="71" mass="8059">MSKESLDRPVQIEAFVRNKIAIKKIEEALKEMLELVGFSGSGPDGVIVTRNEVEKIKESVVRLKREFNISE</sequence>
<dbReference type="Proteomes" id="UP000177171">
    <property type="component" value="Unassembled WGS sequence"/>
</dbReference>
<dbReference type="AlphaFoldDB" id="A0A1G2LQA0"/>